<evidence type="ECO:0000313" key="2">
    <source>
        <dbReference type="EMBL" id="KJZ64360.1"/>
    </source>
</evidence>
<reference evidence="2 3" key="1">
    <citation type="submission" date="2015-03" db="EMBL/GenBank/DDBJ databases">
        <title>Comparative genomics of Pseudomonas insights into diversity of traits involved in vanlence and defense.</title>
        <authorList>
            <person name="Qin Y."/>
        </authorList>
    </citation>
    <scope>NUCLEOTIDE SEQUENCE [LARGE SCALE GENOMIC DNA]</scope>
    <source>
        <strain evidence="2 3">H24</strain>
    </source>
</reference>
<evidence type="ECO:0000313" key="3">
    <source>
        <dbReference type="Proteomes" id="UP000033400"/>
    </source>
</evidence>
<evidence type="ECO:0000256" key="1">
    <source>
        <dbReference type="SAM" id="MobiDB-lite"/>
    </source>
</evidence>
<dbReference type="Proteomes" id="UP000033400">
    <property type="component" value="Unassembled WGS sequence"/>
</dbReference>
<dbReference type="RefSeq" id="WP_046054942.1">
    <property type="nucleotide sequence ID" value="NZ_LACH01000039.1"/>
</dbReference>
<feature type="region of interest" description="Disordered" evidence="1">
    <location>
        <begin position="168"/>
        <end position="189"/>
    </location>
</feature>
<protein>
    <submittedName>
        <fullName evidence="2">Uncharacterized protein</fullName>
    </submittedName>
</protein>
<dbReference type="OrthoDB" id="7026228at2"/>
<sequence>MNVKAAVDGIRSQGRARVVTFLGFSGAGYENTAQTRKTLLAELKKFDPADTIVCAGATAEGIGMVYRLAVLMGFRTAGIVSSVAVDEGVEFSPECENVFVVDDNLWGGRRADGRLSSTSQAMVNASDVMIGVGGDAIAKVELDKGREKGKIVRFHKADMNHARARVSAAKAGKPAPRDFGGAAQTLFQD</sequence>
<gene>
    <name evidence="2" type="ORF">VD17_17915</name>
</gene>
<accession>A0A0F4V778</accession>
<dbReference type="EMBL" id="LACH01000039">
    <property type="protein sequence ID" value="KJZ64360.1"/>
    <property type="molecule type" value="Genomic_DNA"/>
</dbReference>
<dbReference type="AlphaFoldDB" id="A0A0F4V778"/>
<name>A0A0F4V778_PSEFL</name>
<comment type="caution">
    <text evidence="2">The sequence shown here is derived from an EMBL/GenBank/DDBJ whole genome shotgun (WGS) entry which is preliminary data.</text>
</comment>
<organism evidence="2 3">
    <name type="scientific">Pseudomonas fluorescens</name>
    <dbReference type="NCBI Taxonomy" id="294"/>
    <lineage>
        <taxon>Bacteria</taxon>
        <taxon>Pseudomonadati</taxon>
        <taxon>Pseudomonadota</taxon>
        <taxon>Gammaproteobacteria</taxon>
        <taxon>Pseudomonadales</taxon>
        <taxon>Pseudomonadaceae</taxon>
        <taxon>Pseudomonas</taxon>
    </lineage>
</organism>
<proteinExistence type="predicted"/>
<dbReference type="PATRIC" id="fig|294.133.peg.3203"/>